<dbReference type="Proteomes" id="UP001454036">
    <property type="component" value="Unassembled WGS sequence"/>
</dbReference>
<dbReference type="EMBL" id="BAABME010002080">
    <property type="protein sequence ID" value="GAA0152924.1"/>
    <property type="molecule type" value="Genomic_DNA"/>
</dbReference>
<name>A0AAV3PMH9_LITER</name>
<feature type="region of interest" description="Disordered" evidence="1">
    <location>
        <begin position="11"/>
        <end position="34"/>
    </location>
</feature>
<protein>
    <submittedName>
        <fullName evidence="2">Uncharacterized protein</fullName>
    </submittedName>
</protein>
<dbReference type="AlphaFoldDB" id="A0AAV3PMH9"/>
<comment type="caution">
    <text evidence="2">The sequence shown here is derived from an EMBL/GenBank/DDBJ whole genome shotgun (WGS) entry which is preliminary data.</text>
</comment>
<evidence type="ECO:0000256" key="1">
    <source>
        <dbReference type="SAM" id="MobiDB-lite"/>
    </source>
</evidence>
<keyword evidence="3" id="KW-1185">Reference proteome</keyword>
<organism evidence="2 3">
    <name type="scientific">Lithospermum erythrorhizon</name>
    <name type="common">Purple gromwell</name>
    <name type="synonym">Lithospermum officinale var. erythrorhizon</name>
    <dbReference type="NCBI Taxonomy" id="34254"/>
    <lineage>
        <taxon>Eukaryota</taxon>
        <taxon>Viridiplantae</taxon>
        <taxon>Streptophyta</taxon>
        <taxon>Embryophyta</taxon>
        <taxon>Tracheophyta</taxon>
        <taxon>Spermatophyta</taxon>
        <taxon>Magnoliopsida</taxon>
        <taxon>eudicotyledons</taxon>
        <taxon>Gunneridae</taxon>
        <taxon>Pentapetalae</taxon>
        <taxon>asterids</taxon>
        <taxon>lamiids</taxon>
        <taxon>Boraginales</taxon>
        <taxon>Boraginaceae</taxon>
        <taxon>Boraginoideae</taxon>
        <taxon>Lithospermeae</taxon>
        <taxon>Lithospermum</taxon>
    </lineage>
</organism>
<evidence type="ECO:0000313" key="2">
    <source>
        <dbReference type="EMBL" id="GAA0152924.1"/>
    </source>
</evidence>
<proteinExistence type="predicted"/>
<sequence length="104" mass="11226">MTTNLVVRQEPLATQCSSSSSDDSDSTSASSPIPQVTVTDKIECLNPLGIRLTTLNFVLALGQVKWRHPSVEGMPILQFVEPLPQVPFPQTIEPANPVAQANDI</sequence>
<gene>
    <name evidence="2" type="ORF">LIER_11283</name>
</gene>
<evidence type="ECO:0000313" key="3">
    <source>
        <dbReference type="Proteomes" id="UP001454036"/>
    </source>
</evidence>
<feature type="compositionally biased region" description="Low complexity" evidence="1">
    <location>
        <begin position="17"/>
        <end position="31"/>
    </location>
</feature>
<accession>A0AAV3PMH9</accession>
<reference evidence="2 3" key="1">
    <citation type="submission" date="2024-01" db="EMBL/GenBank/DDBJ databases">
        <title>The complete chloroplast genome sequence of Lithospermum erythrorhizon: insights into the phylogenetic relationship among Boraginaceae species and the maternal lineages of purple gromwells.</title>
        <authorList>
            <person name="Okada T."/>
            <person name="Watanabe K."/>
        </authorList>
    </citation>
    <scope>NUCLEOTIDE SEQUENCE [LARGE SCALE GENOMIC DNA]</scope>
</reference>